<gene>
    <name evidence="2" type="ORF">BSA145_21205</name>
</gene>
<feature type="coiled-coil region" evidence="1">
    <location>
        <begin position="6"/>
        <end position="33"/>
    </location>
</feature>
<evidence type="ECO:0000313" key="2">
    <source>
        <dbReference type="EMBL" id="APT48383.1"/>
    </source>
</evidence>
<geneLocation type="plasmid" evidence="2 3">
    <name>unnamed1</name>
</geneLocation>
<protein>
    <submittedName>
        <fullName evidence="2">Uncharacterized protein</fullName>
    </submittedName>
</protein>
<evidence type="ECO:0000256" key="1">
    <source>
        <dbReference type="SAM" id="Coils"/>
    </source>
</evidence>
<dbReference type="AlphaFoldDB" id="A0A1L6ZPF6"/>
<dbReference type="Proteomes" id="UP000185426">
    <property type="component" value="Plasmid unnamed1"/>
</dbReference>
<name>A0A1L6ZPF6_BACIA</name>
<dbReference type="RefSeq" id="WP_075623809.1">
    <property type="nucleotide sequence ID" value="NZ_CP015608.1"/>
</dbReference>
<proteinExistence type="predicted"/>
<keyword evidence="2" id="KW-0614">Plasmid</keyword>
<evidence type="ECO:0000313" key="3">
    <source>
        <dbReference type="Proteomes" id="UP000185426"/>
    </source>
</evidence>
<organism evidence="2 3">
    <name type="scientific">Bacillus safensis</name>
    <dbReference type="NCBI Taxonomy" id="561879"/>
    <lineage>
        <taxon>Bacteria</taxon>
        <taxon>Bacillati</taxon>
        <taxon>Bacillota</taxon>
        <taxon>Bacilli</taxon>
        <taxon>Bacillales</taxon>
        <taxon>Bacillaceae</taxon>
        <taxon>Bacillus</taxon>
    </lineage>
</organism>
<accession>A0A1L6ZPF6</accession>
<dbReference type="EMBL" id="CP015608">
    <property type="protein sequence ID" value="APT48383.1"/>
    <property type="molecule type" value="Genomic_DNA"/>
</dbReference>
<keyword evidence="1" id="KW-0175">Coiled coil</keyword>
<reference evidence="2 3" key="1">
    <citation type="submission" date="2016-05" db="EMBL/GenBank/DDBJ databases">
        <title>Complete Genome and Methylome Analysis of Psychrotrophic Bacterial Isolates from Antarctic Lake Untersee.</title>
        <authorList>
            <person name="Fomenkov A."/>
            <person name="Akimov V.N."/>
            <person name="Vasilyeva L.V."/>
            <person name="Andersen D."/>
            <person name="Vincze T."/>
            <person name="Roberts R.J."/>
        </authorList>
    </citation>
    <scope>NUCLEOTIDE SEQUENCE [LARGE SCALE GENOMIC DNA]</scope>
    <source>
        <strain evidence="2 3">U14-5</strain>
        <plasmid evidence="2 3">unnamed1</plasmid>
    </source>
</reference>
<sequence length="88" mass="10617">MAKGIKSNSLKKLNEYQKRLEEMKKKEEKTKNEFFQSVGRFIYDTWKIDDEHKAINLEEVIIRTSDFANEQFDQLRDKESQRSNDLNE</sequence>